<protein>
    <recommendedName>
        <fullName evidence="2">Fibronectin type-III domain-containing protein</fullName>
    </recommendedName>
</protein>
<feature type="coiled-coil region" evidence="1">
    <location>
        <begin position="764"/>
        <end position="795"/>
    </location>
</feature>
<proteinExistence type="predicted"/>
<dbReference type="Pfam" id="PF00041">
    <property type="entry name" value="fn3"/>
    <property type="match status" value="1"/>
</dbReference>
<keyword evidence="1" id="KW-0175">Coiled coil</keyword>
<reference evidence="3" key="1">
    <citation type="submission" date="2025-08" db="UniProtKB">
        <authorList>
            <consortium name="Ensembl"/>
        </authorList>
    </citation>
    <scope>IDENTIFICATION</scope>
</reference>
<dbReference type="InterPro" id="IPR052090">
    <property type="entry name" value="Cytolytic_pore-forming_toxin"/>
</dbReference>
<feature type="domain" description="Fibronectin type-III" evidence="2">
    <location>
        <begin position="507"/>
        <end position="600"/>
    </location>
</feature>
<dbReference type="InterPro" id="IPR003961">
    <property type="entry name" value="FN3_dom"/>
</dbReference>
<sequence>MPDARTETIEMPALGRPFNLGMLYDCRADSLVPGVTLWDREELAEDMTVTPKPNSEFEIVASESISGKSSSMGVEASLKASFFSGLVKVDGSAKYLNDTKTSKHQARVTLQYKTTTKFKELTMNHLGRGNIKHPYIFDQGLATHVVTAILYGAQAFFVFDREVSETEKLQDIQGNLQVMIKKIPSISIEGEGALKMKNKDIEKVNRFSCRFHGDFNLSQSPVTFEDAVKVYKDLPKLLGPDGENAVPVKVWLLPLTSLDSSAAKLVRQISVRLVSEVEKTLEFFGDLEMRCQDLLKSLTSQQLPQIAMKIKSFMEFSSEFKLELQGVLARKLPSIRGGGEDEAELTEILKKRAASPFSTECLDQWLSCKGKEANLIKTFTNLMNTDISSQTELDETLSSTKNAICFVFTALEREEPYLAALDQYLKGAQSEESSFRVKDMEKEQWYSSKEVRDAVRQKAKLFSDFAEANKDNDNVKFFAACFKDEKYKGSTIYLYEDGFEESDVFEPPSKPEKLNVGEVTHNSVSLSFSAPTYGAEAVTDYRLEFCETGGEWKLQTEAEAGTVTVTGLSPNTKYNFRVRAVTDVGLGPATEVKSMKTSPEPDKTDPKIQTLRKEVLQERKRLEESVEMIQRKVKEGVAKMNEIKQTEEQIKKHQAEIERNNNFKVTLKVIKPFQEDISGTGNFSTNCQVCHYTCHYPCTNKKRCSAMDQNGNCTVCPNKCAWSKHSNQKYRIEYREVSEVKTSEELRKKYLKGTEEKKFAENVVSALKQEYNNYMKHVQELAQEATEQINKLKSIALKPKPLSAPENIDQMIEAEQINVILDGKKEFSPLNK</sequence>
<dbReference type="AlphaFoldDB" id="A0A8C6TQ76"/>
<dbReference type="InterPro" id="IPR048997">
    <property type="entry name" value="Stonustoxin-like_helical"/>
</dbReference>
<dbReference type="CDD" id="cd00063">
    <property type="entry name" value="FN3"/>
    <property type="match status" value="1"/>
</dbReference>
<dbReference type="Proteomes" id="UP000694523">
    <property type="component" value="Unplaced"/>
</dbReference>
<dbReference type="Pfam" id="PF24674">
    <property type="entry name" value="MACPF_SNTX"/>
    <property type="match status" value="1"/>
</dbReference>
<evidence type="ECO:0000259" key="2">
    <source>
        <dbReference type="PROSITE" id="PS50853"/>
    </source>
</evidence>
<dbReference type="InterPro" id="IPR040581">
    <property type="entry name" value="Thioredoxin_11"/>
</dbReference>
<dbReference type="SMART" id="SM00060">
    <property type="entry name" value="FN3"/>
    <property type="match status" value="1"/>
</dbReference>
<dbReference type="PANTHER" id="PTHR31594:SF16">
    <property type="entry name" value="SI:CH211-281L24.3"/>
    <property type="match status" value="1"/>
</dbReference>
<evidence type="ECO:0000313" key="4">
    <source>
        <dbReference type="Proteomes" id="UP000694523"/>
    </source>
</evidence>
<dbReference type="Pfam" id="PF18078">
    <property type="entry name" value="Thioredoxin_11"/>
    <property type="match status" value="1"/>
</dbReference>
<dbReference type="PROSITE" id="PS50853">
    <property type="entry name" value="FN3"/>
    <property type="match status" value="1"/>
</dbReference>
<dbReference type="InterPro" id="IPR036116">
    <property type="entry name" value="FN3_sf"/>
</dbReference>
<dbReference type="SUPFAM" id="SSF49265">
    <property type="entry name" value="Fibronectin type III"/>
    <property type="match status" value="1"/>
</dbReference>
<dbReference type="Ensembl" id="ENSNMLT00000024275.1">
    <property type="protein sequence ID" value="ENSNMLP00000021656.1"/>
    <property type="gene ID" value="ENSNMLG00000013991.1"/>
</dbReference>
<name>A0A8C6TQ76_9GOBI</name>
<keyword evidence="4" id="KW-1185">Reference proteome</keyword>
<feature type="coiled-coil region" evidence="1">
    <location>
        <begin position="608"/>
        <end position="663"/>
    </location>
</feature>
<reference evidence="3" key="2">
    <citation type="submission" date="2025-09" db="UniProtKB">
        <authorList>
            <consortium name="Ensembl"/>
        </authorList>
    </citation>
    <scope>IDENTIFICATION</scope>
</reference>
<dbReference type="PANTHER" id="PTHR31594">
    <property type="entry name" value="AIG1-TYPE G DOMAIN-CONTAINING PROTEIN"/>
    <property type="match status" value="1"/>
</dbReference>
<dbReference type="Gene3D" id="2.60.40.10">
    <property type="entry name" value="Immunoglobulins"/>
    <property type="match status" value="1"/>
</dbReference>
<dbReference type="InterPro" id="IPR013783">
    <property type="entry name" value="Ig-like_fold"/>
</dbReference>
<evidence type="ECO:0000313" key="3">
    <source>
        <dbReference type="Ensembl" id="ENSNMLP00000021656.1"/>
    </source>
</evidence>
<organism evidence="3 4">
    <name type="scientific">Neogobius melanostomus</name>
    <name type="common">round goby</name>
    <dbReference type="NCBI Taxonomy" id="47308"/>
    <lineage>
        <taxon>Eukaryota</taxon>
        <taxon>Metazoa</taxon>
        <taxon>Chordata</taxon>
        <taxon>Craniata</taxon>
        <taxon>Vertebrata</taxon>
        <taxon>Euteleostomi</taxon>
        <taxon>Actinopterygii</taxon>
        <taxon>Neopterygii</taxon>
        <taxon>Teleostei</taxon>
        <taxon>Neoteleostei</taxon>
        <taxon>Acanthomorphata</taxon>
        <taxon>Gobiaria</taxon>
        <taxon>Gobiiformes</taxon>
        <taxon>Gobioidei</taxon>
        <taxon>Gobiidae</taxon>
        <taxon>Benthophilinae</taxon>
        <taxon>Neogobiini</taxon>
        <taxon>Neogobius</taxon>
    </lineage>
</organism>
<evidence type="ECO:0000256" key="1">
    <source>
        <dbReference type="SAM" id="Coils"/>
    </source>
</evidence>
<dbReference type="Pfam" id="PF21109">
    <property type="entry name" value="Stonustoxin_helical"/>
    <property type="match status" value="1"/>
</dbReference>
<accession>A0A8C6TQ76</accession>
<dbReference type="InterPro" id="IPR056072">
    <property type="entry name" value="SNTX_MACPF/CDC-like_dom"/>
</dbReference>